<keyword evidence="2" id="KW-1133">Transmembrane helix</keyword>
<organism evidence="3 4">
    <name type="scientific">Enorma phocaeensis</name>
    <dbReference type="NCBI Taxonomy" id="1871019"/>
    <lineage>
        <taxon>Bacteria</taxon>
        <taxon>Bacillati</taxon>
        <taxon>Actinomycetota</taxon>
        <taxon>Coriobacteriia</taxon>
        <taxon>Coriobacteriales</taxon>
        <taxon>Coriobacteriaceae</taxon>
        <taxon>Enorma</taxon>
    </lineage>
</organism>
<evidence type="ECO:0000256" key="2">
    <source>
        <dbReference type="SAM" id="Phobius"/>
    </source>
</evidence>
<dbReference type="RefSeq" id="WP_204672145.1">
    <property type="nucleotide sequence ID" value="NZ_JACJKQ010000002.1"/>
</dbReference>
<evidence type="ECO:0000256" key="1">
    <source>
        <dbReference type="SAM" id="MobiDB-lite"/>
    </source>
</evidence>
<feature type="region of interest" description="Disordered" evidence="1">
    <location>
        <begin position="1"/>
        <end position="20"/>
    </location>
</feature>
<reference evidence="4" key="1">
    <citation type="submission" date="2023-06" db="EMBL/GenBank/DDBJ databases">
        <title>Identification and characterization of horizontal gene transfer across gut microbiota members of farm animals based on homology search.</title>
        <authorList>
            <person name="Zeman M."/>
            <person name="Kubasova T."/>
            <person name="Jahodarova E."/>
            <person name="Nykrynova M."/>
            <person name="Rychlik I."/>
        </authorList>
    </citation>
    <scope>NUCLEOTIDE SEQUENCE [LARGE SCALE GENOMIC DNA]</scope>
    <source>
        <strain evidence="4">154_Feed</strain>
    </source>
</reference>
<accession>A0ABT7VAE6</accession>
<name>A0ABT7VAE6_9ACTN</name>
<feature type="transmembrane region" description="Helical" evidence="2">
    <location>
        <begin position="58"/>
        <end position="78"/>
    </location>
</feature>
<feature type="transmembrane region" description="Helical" evidence="2">
    <location>
        <begin position="121"/>
        <end position="142"/>
    </location>
</feature>
<evidence type="ECO:0000313" key="4">
    <source>
        <dbReference type="Proteomes" id="UP001529421"/>
    </source>
</evidence>
<sequence length="163" mass="17860">MNATNHERTQRRGLLAPSDTPPENALVRGLLTGSAITVAMLLFSTLMGIAAIGMTEGLAISLSSIIAGIAGGILQQIWFNPNVLGTRLTYASRIPLFGITYFVVLAACALMGSWLPPTTEAWATFVACYLAVFFILTVLFSLRYRKQAKAYAERLAEYRKRQR</sequence>
<keyword evidence="2" id="KW-0472">Membrane</keyword>
<dbReference type="EMBL" id="JAUDDZ010000012">
    <property type="protein sequence ID" value="MDM8275478.1"/>
    <property type="molecule type" value="Genomic_DNA"/>
</dbReference>
<protein>
    <submittedName>
        <fullName evidence="3">DUF3021 family protein</fullName>
    </submittedName>
</protein>
<feature type="transmembrane region" description="Helical" evidence="2">
    <location>
        <begin position="90"/>
        <end position="115"/>
    </location>
</feature>
<feature type="compositionally biased region" description="Basic and acidic residues" evidence="1">
    <location>
        <begin position="1"/>
        <end position="10"/>
    </location>
</feature>
<feature type="transmembrane region" description="Helical" evidence="2">
    <location>
        <begin position="30"/>
        <end position="52"/>
    </location>
</feature>
<comment type="caution">
    <text evidence="3">The sequence shown here is derived from an EMBL/GenBank/DDBJ whole genome shotgun (WGS) entry which is preliminary data.</text>
</comment>
<gene>
    <name evidence="3" type="ORF">QUW28_08260</name>
</gene>
<keyword evidence="4" id="KW-1185">Reference proteome</keyword>
<dbReference type="Proteomes" id="UP001529421">
    <property type="component" value="Unassembled WGS sequence"/>
</dbReference>
<evidence type="ECO:0000313" key="3">
    <source>
        <dbReference type="EMBL" id="MDM8275478.1"/>
    </source>
</evidence>
<keyword evidence="2" id="KW-0812">Transmembrane</keyword>
<proteinExistence type="predicted"/>